<dbReference type="AlphaFoldDB" id="A0A5B7G7X1"/>
<dbReference type="Proteomes" id="UP000324222">
    <property type="component" value="Unassembled WGS sequence"/>
</dbReference>
<accession>A0A5B7G7X1</accession>
<sequence length="103" mass="12069">MLICLYIYYQIYVQVPSPLALHGGLREPRKHGPDLPTKLRGTRNKVACSEHTNTIERTKPFKLVSENETLGMYEYFSPSFLARYRTKYSSPFNYVSLVEKKYQ</sequence>
<keyword evidence="2" id="KW-1185">Reference proteome</keyword>
<dbReference type="EMBL" id="VSRR010011463">
    <property type="protein sequence ID" value="MPC53218.1"/>
    <property type="molecule type" value="Genomic_DNA"/>
</dbReference>
<evidence type="ECO:0000313" key="2">
    <source>
        <dbReference type="Proteomes" id="UP000324222"/>
    </source>
</evidence>
<comment type="caution">
    <text evidence="1">The sequence shown here is derived from an EMBL/GenBank/DDBJ whole genome shotgun (WGS) entry which is preliminary data.</text>
</comment>
<name>A0A5B7G7X1_PORTR</name>
<protein>
    <submittedName>
        <fullName evidence="1">Uncharacterized protein</fullName>
    </submittedName>
</protein>
<proteinExistence type="predicted"/>
<organism evidence="1 2">
    <name type="scientific">Portunus trituberculatus</name>
    <name type="common">Swimming crab</name>
    <name type="synonym">Neptunus trituberculatus</name>
    <dbReference type="NCBI Taxonomy" id="210409"/>
    <lineage>
        <taxon>Eukaryota</taxon>
        <taxon>Metazoa</taxon>
        <taxon>Ecdysozoa</taxon>
        <taxon>Arthropoda</taxon>
        <taxon>Crustacea</taxon>
        <taxon>Multicrustacea</taxon>
        <taxon>Malacostraca</taxon>
        <taxon>Eumalacostraca</taxon>
        <taxon>Eucarida</taxon>
        <taxon>Decapoda</taxon>
        <taxon>Pleocyemata</taxon>
        <taxon>Brachyura</taxon>
        <taxon>Eubrachyura</taxon>
        <taxon>Portunoidea</taxon>
        <taxon>Portunidae</taxon>
        <taxon>Portuninae</taxon>
        <taxon>Portunus</taxon>
    </lineage>
</organism>
<gene>
    <name evidence="1" type="ORF">E2C01_047107</name>
</gene>
<reference evidence="1 2" key="1">
    <citation type="submission" date="2019-05" db="EMBL/GenBank/DDBJ databases">
        <title>Another draft genome of Portunus trituberculatus and its Hox gene families provides insights of decapod evolution.</title>
        <authorList>
            <person name="Jeong J.-H."/>
            <person name="Song I."/>
            <person name="Kim S."/>
            <person name="Choi T."/>
            <person name="Kim D."/>
            <person name="Ryu S."/>
            <person name="Kim W."/>
        </authorList>
    </citation>
    <scope>NUCLEOTIDE SEQUENCE [LARGE SCALE GENOMIC DNA]</scope>
    <source>
        <tissue evidence="1">Muscle</tissue>
    </source>
</reference>
<evidence type="ECO:0000313" key="1">
    <source>
        <dbReference type="EMBL" id="MPC53218.1"/>
    </source>
</evidence>